<reference evidence="2" key="1">
    <citation type="submission" date="2016-06" db="EMBL/GenBank/DDBJ databases">
        <authorList>
            <person name="Sutton G."/>
            <person name="Brinkac L."/>
            <person name="Sanka R."/>
            <person name="Adams M."/>
            <person name="Lau E."/>
            <person name="Mehaffy C."/>
            <person name="Tameris M."/>
            <person name="Hatherill M."/>
            <person name="Hanekom W."/>
            <person name="Mahomed H."/>
            <person name="Mcshane H."/>
        </authorList>
    </citation>
    <scope>NUCLEOTIDE SEQUENCE [LARGE SCALE GENOMIC DNA]</scope>
    <source>
        <strain evidence="2">852002-51209_SCH5440388</strain>
    </source>
</reference>
<dbReference type="EMBL" id="LZSO01000038">
    <property type="protein sequence ID" value="OBB25096.1"/>
    <property type="molecule type" value="Genomic_DNA"/>
</dbReference>
<proteinExistence type="predicted"/>
<comment type="caution">
    <text evidence="1">The sequence shown here is derived from an EMBL/GenBank/DDBJ whole genome shotgun (WGS) entry which is preliminary data.</text>
</comment>
<protein>
    <submittedName>
        <fullName evidence="1">Uncharacterized protein</fullName>
    </submittedName>
</protein>
<organism evidence="1 2">
    <name type="scientific">Mycolicibacterium peregrinum</name>
    <name type="common">Mycobacterium peregrinum</name>
    <dbReference type="NCBI Taxonomy" id="43304"/>
    <lineage>
        <taxon>Bacteria</taxon>
        <taxon>Bacillati</taxon>
        <taxon>Actinomycetota</taxon>
        <taxon>Actinomycetes</taxon>
        <taxon>Mycobacteriales</taxon>
        <taxon>Mycobacteriaceae</taxon>
        <taxon>Mycolicibacterium</taxon>
    </lineage>
</organism>
<gene>
    <name evidence="1" type="ORF">A5792_28900</name>
</gene>
<evidence type="ECO:0000313" key="1">
    <source>
        <dbReference type="EMBL" id="OBB25096.1"/>
    </source>
</evidence>
<evidence type="ECO:0000313" key="2">
    <source>
        <dbReference type="Proteomes" id="UP000093902"/>
    </source>
</evidence>
<name>A0A1A0QSF9_MYCPR</name>
<sequence>MPSSTTASHEVEFADVPKALTVPSASRWLGSIKAHGSIPRAHVMVSARDSGRGVGPEVGGGDEGVAGVVEVVVEQLATSITTAENNPIRTDCDIASPHAG</sequence>
<dbReference type="AlphaFoldDB" id="A0A1A0QSF9"/>
<accession>A0A1A0QSF9</accession>
<dbReference type="Proteomes" id="UP000093902">
    <property type="component" value="Unassembled WGS sequence"/>
</dbReference>